<sequence>MRILILTLLLLFEIILESTVLSFISIGGVTLNLVLITIVSIGLIYGKIEGMSLGLISGLLCDILFGRVLGFHALSYMLIGYLMGIISELVYRENRLISPLFTALSIFIYHVSFYFLQYFSGIEFSILQYFKNITVVSILVNSVIAFFIYPIFLKLSQQAFFR</sequence>
<organism evidence="9 10">
    <name type="scientific">Garciella nitratireducens DSM 15102</name>
    <dbReference type="NCBI Taxonomy" id="1121911"/>
    <lineage>
        <taxon>Bacteria</taxon>
        <taxon>Bacillati</taxon>
        <taxon>Bacillota</taxon>
        <taxon>Clostridia</taxon>
        <taxon>Eubacteriales</taxon>
        <taxon>Eubacteriaceae</taxon>
        <taxon>Garciella</taxon>
    </lineage>
</organism>
<keyword evidence="5" id="KW-0133">Cell shape</keyword>
<evidence type="ECO:0000256" key="5">
    <source>
        <dbReference type="ARBA" id="ARBA00022960"/>
    </source>
</evidence>
<evidence type="ECO:0000256" key="1">
    <source>
        <dbReference type="ARBA" id="ARBA00004651"/>
    </source>
</evidence>
<feature type="transmembrane region" description="Helical" evidence="8">
    <location>
        <begin position="96"/>
        <end position="117"/>
    </location>
</feature>
<reference evidence="9 10" key="1">
    <citation type="submission" date="2017-02" db="EMBL/GenBank/DDBJ databases">
        <authorList>
            <person name="Peterson S.W."/>
        </authorList>
    </citation>
    <scope>NUCLEOTIDE SEQUENCE [LARGE SCALE GENOMIC DNA]</scope>
    <source>
        <strain evidence="9 10">DSM 15102</strain>
    </source>
</reference>
<keyword evidence="7 8" id="KW-0472">Membrane</keyword>
<evidence type="ECO:0000256" key="7">
    <source>
        <dbReference type="ARBA" id="ARBA00023136"/>
    </source>
</evidence>
<dbReference type="InterPro" id="IPR007227">
    <property type="entry name" value="Cell_shape_determining_MreD"/>
</dbReference>
<dbReference type="RefSeq" id="WP_087677868.1">
    <property type="nucleotide sequence ID" value="NZ_FUWV01000001.1"/>
</dbReference>
<keyword evidence="3" id="KW-1003">Cell membrane</keyword>
<dbReference type="AlphaFoldDB" id="A0A1T4K9C8"/>
<dbReference type="GO" id="GO:0005886">
    <property type="term" value="C:plasma membrane"/>
    <property type="evidence" value="ECO:0007669"/>
    <property type="project" value="UniProtKB-SubCell"/>
</dbReference>
<proteinExistence type="inferred from homology"/>
<evidence type="ECO:0000256" key="8">
    <source>
        <dbReference type="SAM" id="Phobius"/>
    </source>
</evidence>
<feature type="transmembrane region" description="Helical" evidence="8">
    <location>
        <begin position="129"/>
        <end position="152"/>
    </location>
</feature>
<dbReference type="PIRSF" id="PIRSF037497">
    <property type="entry name" value="MreD_Clostridium/Treponema_prd"/>
    <property type="match status" value="1"/>
</dbReference>
<dbReference type="Gene3D" id="1.10.1760.20">
    <property type="match status" value="1"/>
</dbReference>
<evidence type="ECO:0000313" key="9">
    <source>
        <dbReference type="EMBL" id="SJZ39019.1"/>
    </source>
</evidence>
<dbReference type="GO" id="GO:0008360">
    <property type="term" value="P:regulation of cell shape"/>
    <property type="evidence" value="ECO:0007669"/>
    <property type="project" value="UniProtKB-KW"/>
</dbReference>
<dbReference type="InterPro" id="IPR017225">
    <property type="entry name" value="Cell_shape_determin_MreD_prd"/>
</dbReference>
<gene>
    <name evidence="9" type="ORF">SAMN02745973_00434</name>
</gene>
<dbReference type="NCBIfam" id="TIGR03426">
    <property type="entry name" value="shape_MreD"/>
    <property type="match status" value="1"/>
</dbReference>
<comment type="subcellular location">
    <subcellularLocation>
        <location evidence="1">Cell membrane</location>
        <topology evidence="1">Multi-pass membrane protein</topology>
    </subcellularLocation>
</comment>
<protein>
    <submittedName>
        <fullName evidence="9">Rod shape-determining protein MreD</fullName>
    </submittedName>
</protein>
<name>A0A1T4K9C8_9FIRM</name>
<dbReference type="Proteomes" id="UP000196365">
    <property type="component" value="Unassembled WGS sequence"/>
</dbReference>
<comment type="similarity">
    <text evidence="2">Belongs to the MreD family.</text>
</comment>
<feature type="transmembrane region" description="Helical" evidence="8">
    <location>
        <begin position="58"/>
        <end position="84"/>
    </location>
</feature>
<keyword evidence="6 8" id="KW-1133">Transmembrane helix</keyword>
<accession>A0A1T4K9C8</accession>
<feature type="transmembrane region" description="Helical" evidence="8">
    <location>
        <begin position="26"/>
        <end position="46"/>
    </location>
</feature>
<evidence type="ECO:0000256" key="4">
    <source>
        <dbReference type="ARBA" id="ARBA00022692"/>
    </source>
</evidence>
<keyword evidence="4 8" id="KW-0812">Transmembrane</keyword>
<evidence type="ECO:0000256" key="6">
    <source>
        <dbReference type="ARBA" id="ARBA00022989"/>
    </source>
</evidence>
<evidence type="ECO:0000256" key="3">
    <source>
        <dbReference type="ARBA" id="ARBA00022475"/>
    </source>
</evidence>
<evidence type="ECO:0000256" key="2">
    <source>
        <dbReference type="ARBA" id="ARBA00007776"/>
    </source>
</evidence>
<dbReference type="Pfam" id="PF04093">
    <property type="entry name" value="MreD"/>
    <property type="match status" value="1"/>
</dbReference>
<dbReference type="OrthoDB" id="9796616at2"/>
<evidence type="ECO:0000313" key="10">
    <source>
        <dbReference type="Proteomes" id="UP000196365"/>
    </source>
</evidence>
<dbReference type="EMBL" id="FUWV01000001">
    <property type="protein sequence ID" value="SJZ39019.1"/>
    <property type="molecule type" value="Genomic_DNA"/>
</dbReference>
<keyword evidence="10" id="KW-1185">Reference proteome</keyword>